<proteinExistence type="predicted"/>
<evidence type="ECO:0000256" key="1">
    <source>
        <dbReference type="SAM" id="MobiDB-lite"/>
    </source>
</evidence>
<reference evidence="2" key="2">
    <citation type="submission" date="2020-08" db="EMBL/GenBank/DDBJ databases">
        <title>Plant Genome Project.</title>
        <authorList>
            <person name="Zhang R.-G."/>
        </authorList>
    </citation>
    <scope>NUCLEOTIDE SEQUENCE</scope>
    <source>
        <strain evidence="2">Huo1</strain>
        <tissue evidence="2">Leaf</tissue>
    </source>
</reference>
<organism evidence="2">
    <name type="scientific">Salvia splendens</name>
    <name type="common">Scarlet sage</name>
    <dbReference type="NCBI Taxonomy" id="180675"/>
    <lineage>
        <taxon>Eukaryota</taxon>
        <taxon>Viridiplantae</taxon>
        <taxon>Streptophyta</taxon>
        <taxon>Embryophyta</taxon>
        <taxon>Tracheophyta</taxon>
        <taxon>Spermatophyta</taxon>
        <taxon>Magnoliopsida</taxon>
        <taxon>eudicotyledons</taxon>
        <taxon>Gunneridae</taxon>
        <taxon>Pentapetalae</taxon>
        <taxon>asterids</taxon>
        <taxon>lamiids</taxon>
        <taxon>Lamiales</taxon>
        <taxon>Lamiaceae</taxon>
        <taxon>Nepetoideae</taxon>
        <taxon>Mentheae</taxon>
        <taxon>Salviinae</taxon>
        <taxon>Salvia</taxon>
        <taxon>Salvia subgen. Calosphace</taxon>
        <taxon>core Calosphace</taxon>
    </lineage>
</organism>
<dbReference type="Proteomes" id="UP000298416">
    <property type="component" value="Unassembled WGS sequence"/>
</dbReference>
<comment type="caution">
    <text evidence="2">The sequence shown here is derived from an EMBL/GenBank/DDBJ whole genome shotgun (WGS) entry which is preliminary data.</text>
</comment>
<feature type="region of interest" description="Disordered" evidence="1">
    <location>
        <begin position="46"/>
        <end position="65"/>
    </location>
</feature>
<feature type="region of interest" description="Disordered" evidence="1">
    <location>
        <begin position="1"/>
        <end position="38"/>
    </location>
</feature>
<reference evidence="2" key="1">
    <citation type="submission" date="2018-01" db="EMBL/GenBank/DDBJ databases">
        <authorList>
            <person name="Mao J.F."/>
        </authorList>
    </citation>
    <scope>NUCLEOTIDE SEQUENCE</scope>
    <source>
        <strain evidence="2">Huo1</strain>
        <tissue evidence="2">Leaf</tissue>
    </source>
</reference>
<sequence>MTKINDDTWAVNDGNPRPSSQPTRLGGPSSKLSLIVSDKLDRTKEAAAAGMERTKEKTKKTAKKVKTGATTGVNWIKVKCNQNKLFPKK</sequence>
<name>A0A8X9A7Q9_SALSN</name>
<accession>A0A8X9A7Q9</accession>
<dbReference type="EMBL" id="PNBA02000003">
    <property type="protein sequence ID" value="KAG6431533.1"/>
    <property type="molecule type" value="Genomic_DNA"/>
</dbReference>
<feature type="compositionally biased region" description="Basic residues" evidence="1">
    <location>
        <begin position="56"/>
        <end position="65"/>
    </location>
</feature>
<dbReference type="AlphaFoldDB" id="A0A8X9A7Q9"/>
<evidence type="ECO:0000313" key="2">
    <source>
        <dbReference type="EMBL" id="KAG6431533.1"/>
    </source>
</evidence>
<gene>
    <name evidence="2" type="ORF">SASPL_109612</name>
</gene>
<protein>
    <submittedName>
        <fullName evidence="2">Uncharacterized protein</fullName>
    </submittedName>
</protein>
<evidence type="ECO:0000313" key="3">
    <source>
        <dbReference type="Proteomes" id="UP000298416"/>
    </source>
</evidence>
<keyword evidence="3" id="KW-1185">Reference proteome</keyword>